<dbReference type="InterPro" id="IPR036890">
    <property type="entry name" value="HATPase_C_sf"/>
</dbReference>
<keyword evidence="10" id="KW-0067">ATP-binding</keyword>
<dbReference type="InterPro" id="IPR003594">
    <property type="entry name" value="HATPase_dom"/>
</dbReference>
<dbReference type="GO" id="GO:0005886">
    <property type="term" value="C:plasma membrane"/>
    <property type="evidence" value="ECO:0007669"/>
    <property type="project" value="UniProtKB-SubCell"/>
</dbReference>
<keyword evidence="9 18" id="KW-0418">Kinase</keyword>
<keyword evidence="6" id="KW-0808">Transferase</keyword>
<dbReference type="GO" id="GO:0000155">
    <property type="term" value="F:phosphorelay sensor kinase activity"/>
    <property type="evidence" value="ECO:0007669"/>
    <property type="project" value="InterPro"/>
</dbReference>
<feature type="transmembrane region" description="Helical" evidence="15">
    <location>
        <begin position="341"/>
        <end position="360"/>
    </location>
</feature>
<name>A0A1M7JCW6_9FIRM</name>
<dbReference type="Gene3D" id="1.10.287.130">
    <property type="match status" value="1"/>
</dbReference>
<keyword evidence="4" id="KW-1003">Cell membrane</keyword>
<dbReference type="AlphaFoldDB" id="A0A1M7JCW6"/>
<dbReference type="InterPro" id="IPR050398">
    <property type="entry name" value="HssS/ArlS-like"/>
</dbReference>
<dbReference type="PANTHER" id="PTHR45528">
    <property type="entry name" value="SENSOR HISTIDINE KINASE CPXA"/>
    <property type="match status" value="1"/>
</dbReference>
<evidence type="ECO:0000256" key="5">
    <source>
        <dbReference type="ARBA" id="ARBA00022553"/>
    </source>
</evidence>
<keyword evidence="11 15" id="KW-1133">Transmembrane helix</keyword>
<dbReference type="InterPro" id="IPR003660">
    <property type="entry name" value="HAMP_dom"/>
</dbReference>
<dbReference type="EC" id="2.7.13.3" evidence="3"/>
<dbReference type="PROSITE" id="PS50109">
    <property type="entry name" value="HIS_KIN"/>
    <property type="match status" value="1"/>
</dbReference>
<feature type="domain" description="HAMP" evidence="17">
    <location>
        <begin position="474"/>
        <end position="527"/>
    </location>
</feature>
<dbReference type="SMART" id="SM00388">
    <property type="entry name" value="HisKA"/>
    <property type="match status" value="1"/>
</dbReference>
<feature type="transmembrane region" description="Helical" evidence="15">
    <location>
        <begin position="372"/>
        <end position="390"/>
    </location>
</feature>
<comment type="subcellular location">
    <subcellularLocation>
        <location evidence="2">Cell membrane</location>
        <topology evidence="2">Multi-pass membrane protein</topology>
    </subcellularLocation>
</comment>
<keyword evidence="5" id="KW-0597">Phosphoprotein</keyword>
<keyword evidence="12" id="KW-0902">Two-component regulatory system</keyword>
<dbReference type="OrthoDB" id="9792991at2"/>
<gene>
    <name evidence="18" type="ORF">SAMN02746066_02195</name>
</gene>
<evidence type="ECO:0000256" key="1">
    <source>
        <dbReference type="ARBA" id="ARBA00000085"/>
    </source>
</evidence>
<evidence type="ECO:0000313" key="19">
    <source>
        <dbReference type="Proteomes" id="UP000184038"/>
    </source>
</evidence>
<keyword evidence="8" id="KW-0547">Nucleotide-binding</keyword>
<organism evidence="18 19">
    <name type="scientific">Anaerosporobacter mobilis DSM 15930</name>
    <dbReference type="NCBI Taxonomy" id="1120996"/>
    <lineage>
        <taxon>Bacteria</taxon>
        <taxon>Bacillati</taxon>
        <taxon>Bacillota</taxon>
        <taxon>Clostridia</taxon>
        <taxon>Lachnospirales</taxon>
        <taxon>Lachnospiraceae</taxon>
        <taxon>Anaerosporobacter</taxon>
    </lineage>
</organism>
<accession>A0A1M7JCW6</accession>
<evidence type="ECO:0000256" key="14">
    <source>
        <dbReference type="SAM" id="MobiDB-lite"/>
    </source>
</evidence>
<dbReference type="PANTHER" id="PTHR45528:SF1">
    <property type="entry name" value="SENSOR HISTIDINE KINASE CPXA"/>
    <property type="match status" value="1"/>
</dbReference>
<evidence type="ECO:0000256" key="11">
    <source>
        <dbReference type="ARBA" id="ARBA00022989"/>
    </source>
</evidence>
<evidence type="ECO:0000256" key="6">
    <source>
        <dbReference type="ARBA" id="ARBA00022679"/>
    </source>
</evidence>
<dbReference type="PROSITE" id="PS50885">
    <property type="entry name" value="HAMP"/>
    <property type="match status" value="1"/>
</dbReference>
<feature type="domain" description="Histidine kinase" evidence="16">
    <location>
        <begin position="542"/>
        <end position="756"/>
    </location>
</feature>
<dbReference type="GO" id="GO:0005524">
    <property type="term" value="F:ATP binding"/>
    <property type="evidence" value="ECO:0007669"/>
    <property type="project" value="UniProtKB-KW"/>
</dbReference>
<feature type="transmembrane region" description="Helical" evidence="15">
    <location>
        <begin position="297"/>
        <end position="320"/>
    </location>
</feature>
<feature type="region of interest" description="Disordered" evidence="14">
    <location>
        <begin position="148"/>
        <end position="167"/>
    </location>
</feature>
<dbReference type="Proteomes" id="UP000184038">
    <property type="component" value="Unassembled WGS sequence"/>
</dbReference>
<evidence type="ECO:0000256" key="15">
    <source>
        <dbReference type="SAM" id="Phobius"/>
    </source>
</evidence>
<reference evidence="18 19" key="1">
    <citation type="submission" date="2016-11" db="EMBL/GenBank/DDBJ databases">
        <authorList>
            <person name="Jaros S."/>
            <person name="Januszkiewicz K."/>
            <person name="Wedrychowicz H."/>
        </authorList>
    </citation>
    <scope>NUCLEOTIDE SEQUENCE [LARGE SCALE GENOMIC DNA]</scope>
    <source>
        <strain evidence="18 19">DSM 15930</strain>
    </source>
</reference>
<keyword evidence="7 15" id="KW-0812">Transmembrane</keyword>
<evidence type="ECO:0000256" key="9">
    <source>
        <dbReference type="ARBA" id="ARBA00022777"/>
    </source>
</evidence>
<dbReference type="STRING" id="1120996.SAMN02746066_02195"/>
<dbReference type="CDD" id="cd00082">
    <property type="entry name" value="HisKA"/>
    <property type="match status" value="1"/>
</dbReference>
<evidence type="ECO:0000256" key="3">
    <source>
        <dbReference type="ARBA" id="ARBA00012438"/>
    </source>
</evidence>
<evidence type="ECO:0000256" key="8">
    <source>
        <dbReference type="ARBA" id="ARBA00022741"/>
    </source>
</evidence>
<dbReference type="Gene3D" id="3.30.565.10">
    <property type="entry name" value="Histidine kinase-like ATPase, C-terminal domain"/>
    <property type="match status" value="1"/>
</dbReference>
<feature type="transmembrane region" description="Helical" evidence="15">
    <location>
        <begin position="455"/>
        <end position="484"/>
    </location>
</feature>
<proteinExistence type="predicted"/>
<dbReference type="SMART" id="SM00387">
    <property type="entry name" value="HATPase_c"/>
    <property type="match status" value="1"/>
</dbReference>
<comment type="catalytic activity">
    <reaction evidence="1">
        <text>ATP + protein L-histidine = ADP + protein N-phospho-L-histidine.</text>
        <dbReference type="EC" id="2.7.13.3"/>
    </reaction>
</comment>
<evidence type="ECO:0000256" key="4">
    <source>
        <dbReference type="ARBA" id="ARBA00022475"/>
    </source>
</evidence>
<dbReference type="EMBL" id="FRCP01000011">
    <property type="protein sequence ID" value="SHM50835.1"/>
    <property type="molecule type" value="Genomic_DNA"/>
</dbReference>
<feature type="region of interest" description="Disordered" evidence="14">
    <location>
        <begin position="233"/>
        <end position="252"/>
    </location>
</feature>
<evidence type="ECO:0000256" key="10">
    <source>
        <dbReference type="ARBA" id="ARBA00022840"/>
    </source>
</evidence>
<feature type="transmembrane region" description="Helical" evidence="15">
    <location>
        <begin position="427"/>
        <end position="449"/>
    </location>
</feature>
<evidence type="ECO:0000256" key="2">
    <source>
        <dbReference type="ARBA" id="ARBA00004651"/>
    </source>
</evidence>
<protein>
    <recommendedName>
        <fullName evidence="3">histidine kinase</fullName>
        <ecNumber evidence="3">2.7.13.3</ecNumber>
    </recommendedName>
</protein>
<dbReference type="RefSeq" id="WP_073287550.1">
    <property type="nucleotide sequence ID" value="NZ_FRCP01000011.1"/>
</dbReference>
<feature type="compositionally biased region" description="Acidic residues" evidence="14">
    <location>
        <begin position="239"/>
        <end position="250"/>
    </location>
</feature>
<evidence type="ECO:0000256" key="12">
    <source>
        <dbReference type="ARBA" id="ARBA00023012"/>
    </source>
</evidence>
<dbReference type="SUPFAM" id="SSF47384">
    <property type="entry name" value="Homodimeric domain of signal transducing histidine kinase"/>
    <property type="match status" value="1"/>
</dbReference>
<dbReference type="Pfam" id="PF00512">
    <property type="entry name" value="HisKA"/>
    <property type="match status" value="1"/>
</dbReference>
<sequence length="756" mass="86501">MKRIKYSLTVKWFVQVGLAVFGFLLLLCIYHIFHYPDYYGSNDEKFTETYYFEKTFAKYNERVAAYVMYRENGYTTTLLSEDEFPTSHINETFFMNELVSDQDKFEFYNQILNVKDSNFIYYVKNLTTGAEYYSPNLVSDKYISPYDSSESNENKVQTEKNANTTNTSIATDDSSVLEANVSDFMKNISKCDAYLVLNTNSTIYNTNVTKWGLLDSRTLEWMSSYVKTQLSSSSTQADDTGDTAESDDTISDTTVHTEKTDDYVFYTATINDFPYNGDDFSSAYNSFQTMHQSYKTAILYLPIIFIIFLAFLILGVQFAGYNSKSRSLCLTTYDKLNTETMALMILVTFFLLLNCLFQLINSKFSNENEYFLRLFGIYISMYPIFIYNFFSLVRRVKCNTLSSNMLVVRIGNRLNTWSQKYFAHKELTYHATAIWASFFVLTLITALLFKIPGFTFLGFIVLCILFLLFGRYLLFAVTSISYLIKETKKISDGDLTHKINETEVTPSMRVLSKYINNISDGLSNAVDEKLKSERFKTELITNVSHDIKTPLTSIINYVDLLKKEDLDNETALQYIEVLDSKSQRLKTLIEDLVEASKASSGAITLQMQKLNLVELIKQTIGEFEDRLAGNDLEIDLADIEEPLYIYADGRSTFRILENVFSNVNKYAMKGTRVYIDLEANEEQVSVSVKNISATRLNISADELMERFVRGDISRNTEGTGLGLSIAQSLASLQSGTFSIVLDGDLFKAIVTFPRIY</sequence>
<evidence type="ECO:0000259" key="16">
    <source>
        <dbReference type="PROSITE" id="PS50109"/>
    </source>
</evidence>
<evidence type="ECO:0000259" key="17">
    <source>
        <dbReference type="PROSITE" id="PS50885"/>
    </source>
</evidence>
<dbReference type="InterPro" id="IPR005467">
    <property type="entry name" value="His_kinase_dom"/>
</dbReference>
<evidence type="ECO:0000256" key="7">
    <source>
        <dbReference type="ARBA" id="ARBA00022692"/>
    </source>
</evidence>
<keyword evidence="13 15" id="KW-0472">Membrane</keyword>
<feature type="transmembrane region" description="Helical" evidence="15">
    <location>
        <begin position="12"/>
        <end position="33"/>
    </location>
</feature>
<dbReference type="Pfam" id="PF02518">
    <property type="entry name" value="HATPase_c"/>
    <property type="match status" value="1"/>
</dbReference>
<keyword evidence="19" id="KW-1185">Reference proteome</keyword>
<evidence type="ECO:0000256" key="13">
    <source>
        <dbReference type="ARBA" id="ARBA00023136"/>
    </source>
</evidence>
<dbReference type="InterPro" id="IPR036097">
    <property type="entry name" value="HisK_dim/P_sf"/>
</dbReference>
<dbReference type="InterPro" id="IPR003661">
    <property type="entry name" value="HisK_dim/P_dom"/>
</dbReference>
<evidence type="ECO:0000313" key="18">
    <source>
        <dbReference type="EMBL" id="SHM50835.1"/>
    </source>
</evidence>
<dbReference type="SUPFAM" id="SSF55874">
    <property type="entry name" value="ATPase domain of HSP90 chaperone/DNA topoisomerase II/histidine kinase"/>
    <property type="match status" value="1"/>
</dbReference>